<dbReference type="AlphaFoldDB" id="A0A6A4NZK3"/>
<keyword evidence="1" id="KW-0812">Transmembrane</keyword>
<protein>
    <submittedName>
        <fullName evidence="2">Uncharacterized protein</fullName>
    </submittedName>
</protein>
<dbReference type="EMBL" id="WOCE01000018">
    <property type="protein sequence ID" value="KAE9594590.1"/>
    <property type="molecule type" value="Genomic_DNA"/>
</dbReference>
<keyword evidence="3" id="KW-1185">Reference proteome</keyword>
<sequence length="119" mass="13562">MSCAWETRDPMIYISHSPFAQSHGSSKEILFSVFKMVIIRHFVSDFSDEEDIEVCCDDDDDVQITSSESVSKTYATPSVFFVTIDSQAGQDFPNISIIYTIIWMMICLLVCISNQKKQQ</sequence>
<keyword evidence="1" id="KW-0472">Membrane</keyword>
<proteinExistence type="predicted"/>
<evidence type="ECO:0000313" key="2">
    <source>
        <dbReference type="EMBL" id="KAE9594590.1"/>
    </source>
</evidence>
<organism evidence="2 3">
    <name type="scientific">Lupinus albus</name>
    <name type="common">White lupine</name>
    <name type="synonym">Lupinus termis</name>
    <dbReference type="NCBI Taxonomy" id="3870"/>
    <lineage>
        <taxon>Eukaryota</taxon>
        <taxon>Viridiplantae</taxon>
        <taxon>Streptophyta</taxon>
        <taxon>Embryophyta</taxon>
        <taxon>Tracheophyta</taxon>
        <taxon>Spermatophyta</taxon>
        <taxon>Magnoliopsida</taxon>
        <taxon>eudicotyledons</taxon>
        <taxon>Gunneridae</taxon>
        <taxon>Pentapetalae</taxon>
        <taxon>rosids</taxon>
        <taxon>fabids</taxon>
        <taxon>Fabales</taxon>
        <taxon>Fabaceae</taxon>
        <taxon>Papilionoideae</taxon>
        <taxon>50 kb inversion clade</taxon>
        <taxon>genistoids sensu lato</taxon>
        <taxon>core genistoids</taxon>
        <taxon>Genisteae</taxon>
        <taxon>Lupinus</taxon>
    </lineage>
</organism>
<gene>
    <name evidence="2" type="ORF">Lalb_Chr18g0055421</name>
</gene>
<evidence type="ECO:0000313" key="3">
    <source>
        <dbReference type="Proteomes" id="UP000447434"/>
    </source>
</evidence>
<reference evidence="3" key="1">
    <citation type="journal article" date="2020" name="Nat. Commun.">
        <title>Genome sequence of the cluster root forming white lupin.</title>
        <authorList>
            <person name="Hufnagel B."/>
            <person name="Marques A."/>
            <person name="Soriano A."/>
            <person name="Marques L."/>
            <person name="Divol F."/>
            <person name="Doumas P."/>
            <person name="Sallet E."/>
            <person name="Mancinotti D."/>
            <person name="Carrere S."/>
            <person name="Marande W."/>
            <person name="Arribat S."/>
            <person name="Keller J."/>
            <person name="Huneau C."/>
            <person name="Blein T."/>
            <person name="Aime D."/>
            <person name="Laguerre M."/>
            <person name="Taylor J."/>
            <person name="Schubert V."/>
            <person name="Nelson M."/>
            <person name="Geu-Flores F."/>
            <person name="Crespi M."/>
            <person name="Gallardo-Guerrero K."/>
            <person name="Delaux P.-M."/>
            <person name="Salse J."/>
            <person name="Berges H."/>
            <person name="Guyot R."/>
            <person name="Gouzy J."/>
            <person name="Peret B."/>
        </authorList>
    </citation>
    <scope>NUCLEOTIDE SEQUENCE [LARGE SCALE GENOMIC DNA]</scope>
    <source>
        <strain evidence="3">cv. Amiga</strain>
    </source>
</reference>
<comment type="caution">
    <text evidence="2">The sequence shown here is derived from an EMBL/GenBank/DDBJ whole genome shotgun (WGS) entry which is preliminary data.</text>
</comment>
<evidence type="ECO:0000256" key="1">
    <source>
        <dbReference type="SAM" id="Phobius"/>
    </source>
</evidence>
<keyword evidence="1" id="KW-1133">Transmembrane helix</keyword>
<name>A0A6A4NZK3_LUPAL</name>
<feature type="transmembrane region" description="Helical" evidence="1">
    <location>
        <begin position="95"/>
        <end position="113"/>
    </location>
</feature>
<accession>A0A6A4NZK3</accession>
<dbReference type="Proteomes" id="UP000447434">
    <property type="component" value="Chromosome 18"/>
</dbReference>